<dbReference type="SUPFAM" id="SSF56672">
    <property type="entry name" value="DNA/RNA polymerases"/>
    <property type="match status" value="1"/>
</dbReference>
<dbReference type="Pfam" id="PF24626">
    <property type="entry name" value="SH3_Tf2-1"/>
    <property type="match status" value="1"/>
</dbReference>
<dbReference type="PROSITE" id="PS50994">
    <property type="entry name" value="INTEGRASE"/>
    <property type="match status" value="1"/>
</dbReference>
<dbReference type="SUPFAM" id="SSF53098">
    <property type="entry name" value="Ribonuclease H-like"/>
    <property type="match status" value="1"/>
</dbReference>
<protein>
    <submittedName>
        <fullName evidence="12">Uncharacterized protein</fullName>
    </submittedName>
</protein>
<evidence type="ECO:0000259" key="11">
    <source>
        <dbReference type="PROSITE" id="PS50994"/>
    </source>
</evidence>
<keyword evidence="2" id="KW-0808">Transferase</keyword>
<dbReference type="CDD" id="cd01647">
    <property type="entry name" value="RT_LTR"/>
    <property type="match status" value="1"/>
</dbReference>
<sequence>MTDHNTRYKSITNLEEAILKLTIAQNEITTRLDSITSQLITRDPPSPHSDNRCSPHNGPHSFTPHLKLEIQWAGYKISQFFEYHRTPEDDRLQIASFYMDGPALSWFQWMHRNNMLPSWHEFLQALEDRVAKFLNLTAQPTNTLRVMVGNGTELERQSIRPAVNLMIRGHKFVVDLYVLPISGADVVLGIQWLKELGPIITDYSQLTMKFMKDGKFVEFKADAPPKPSDISTHQVKRLLQTHGAVGFFHIRILPTPPSPTPSNIHAIPAHPLPQISSLLHRYYKLFQKSPSIPPSRYTDKKISLLPNSAPMTVRPYRYPHFQKAEIEKQVEEMLIDGLIQPSQSPFSSPVLLMKKKDGSWRFCVDYRALNAITTKDKFPIPTIDELLDELGAASWFSKLDLRQSYHQICMNAADIPKTAFRTHHGHYEYTVMPFRLCNAPSTFQAKMNELLKPFMRKFVIIFFDDILVYSCSLEEHLHHLEQTFQQLMQGEFFLRGFKCLFAQQKLEYLGHVVSSEGVAPEHSKIQAMVDWPPPTTIKALRIKGYATIAFPLTALLKKDAFVWSLEAQTTFNSLKKAMTEAPVLALPNFALPFVLETDALGVAMGAVLMQEGHPIAFHSKPFCSRLMHSSTYVRELHAITSVVKKWRQYLLGHSFTILTGHRSLKELMSRIIQTLEQHYKAGKTNVVADALSRPQEFGDSQLLILSMPRFLFLEELHKALHTSSEFSQLFMAVQNDPDAYENYSIHQDLLLYKGKLWLNRIAKTVSQLQQNFYWQGMRLLQPLSIPLEPWVDLSLDFIMGLPLFQGDVVILVVVDRFSKGAHFGLLPTQFMSFKVAQLFLDIVCKHHGFPYSLVSDRDPVFISKFWRELFRLCGAKLRMSTSFHPETDGQTKVLNRTLEQYLCSMVHNKPTDWGKYLGVAEWCYNSTVHSATRMSPFQITYGKELPSIPNYLAGTSSVEAVDSLLTTRKEMLATLRKKLQKVQVQMKIVADSKRRLVEYQVDDWVYVRLRPYRQNSVRGVAYQKLGKRFYDPFRILERIGLVAYRLELPSTSKIHPVFHCSVLKAHHGPLPTQQGDLPVAT</sequence>
<keyword evidence="4" id="KW-0540">Nuclease</keyword>
<dbReference type="InterPro" id="IPR000477">
    <property type="entry name" value="RT_dom"/>
</dbReference>
<feature type="domain" description="Integrase catalytic" evidence="11">
    <location>
        <begin position="785"/>
        <end position="944"/>
    </location>
</feature>
<dbReference type="Pfam" id="PF17919">
    <property type="entry name" value="RT_RNaseH_2"/>
    <property type="match status" value="1"/>
</dbReference>
<dbReference type="PANTHER" id="PTHR37984">
    <property type="entry name" value="PROTEIN CBG26694"/>
    <property type="match status" value="1"/>
</dbReference>
<dbReference type="GO" id="GO:0008233">
    <property type="term" value="F:peptidase activity"/>
    <property type="evidence" value="ECO:0007669"/>
    <property type="project" value="UniProtKB-KW"/>
</dbReference>
<evidence type="ECO:0000256" key="3">
    <source>
        <dbReference type="ARBA" id="ARBA00022695"/>
    </source>
</evidence>
<evidence type="ECO:0000256" key="2">
    <source>
        <dbReference type="ARBA" id="ARBA00022679"/>
    </source>
</evidence>
<evidence type="ECO:0000256" key="5">
    <source>
        <dbReference type="ARBA" id="ARBA00022759"/>
    </source>
</evidence>
<evidence type="ECO:0000256" key="9">
    <source>
        <dbReference type="SAM" id="MobiDB-lite"/>
    </source>
</evidence>
<dbReference type="GO" id="GO:0004519">
    <property type="term" value="F:endonuclease activity"/>
    <property type="evidence" value="ECO:0007669"/>
    <property type="project" value="UniProtKB-KW"/>
</dbReference>
<dbReference type="InterPro" id="IPR021109">
    <property type="entry name" value="Peptidase_aspartic_dom_sf"/>
</dbReference>
<feature type="region of interest" description="Disordered" evidence="9">
    <location>
        <begin position="39"/>
        <end position="60"/>
    </location>
</feature>
<dbReference type="Gene3D" id="3.30.70.270">
    <property type="match status" value="2"/>
</dbReference>
<dbReference type="GO" id="GO:0003676">
    <property type="term" value="F:nucleic acid binding"/>
    <property type="evidence" value="ECO:0007669"/>
    <property type="project" value="InterPro"/>
</dbReference>
<keyword evidence="3" id="KW-0548">Nucleotidyltransferase</keyword>
<feature type="domain" description="Reverse transcriptase" evidence="10">
    <location>
        <begin position="334"/>
        <end position="513"/>
    </location>
</feature>
<keyword evidence="1" id="KW-0645">Protease</keyword>
<evidence type="ECO:0000256" key="6">
    <source>
        <dbReference type="ARBA" id="ARBA00022801"/>
    </source>
</evidence>
<evidence type="ECO:0000313" key="13">
    <source>
        <dbReference type="Proteomes" id="UP001374535"/>
    </source>
</evidence>
<gene>
    <name evidence="12" type="ORF">V8G54_030150</name>
</gene>
<dbReference type="InterPro" id="IPR043128">
    <property type="entry name" value="Rev_trsase/Diguanyl_cyclase"/>
</dbReference>
<dbReference type="Pfam" id="PF00078">
    <property type="entry name" value="RVT_1"/>
    <property type="match status" value="1"/>
</dbReference>
<evidence type="ECO:0000256" key="1">
    <source>
        <dbReference type="ARBA" id="ARBA00022670"/>
    </source>
</evidence>
<dbReference type="Gene3D" id="3.10.20.370">
    <property type="match status" value="1"/>
</dbReference>
<dbReference type="Pfam" id="PF08284">
    <property type="entry name" value="RVP_2"/>
    <property type="match status" value="1"/>
</dbReference>
<dbReference type="PROSITE" id="PS50878">
    <property type="entry name" value="RT_POL"/>
    <property type="match status" value="1"/>
</dbReference>
<dbReference type="GO" id="GO:0006508">
    <property type="term" value="P:proteolysis"/>
    <property type="evidence" value="ECO:0007669"/>
    <property type="project" value="UniProtKB-KW"/>
</dbReference>
<dbReference type="Gene3D" id="3.30.420.10">
    <property type="entry name" value="Ribonuclease H-like superfamily/Ribonuclease H"/>
    <property type="match status" value="1"/>
</dbReference>
<dbReference type="GO" id="GO:0003964">
    <property type="term" value="F:RNA-directed DNA polymerase activity"/>
    <property type="evidence" value="ECO:0007669"/>
    <property type="project" value="UniProtKB-KW"/>
</dbReference>
<dbReference type="InterPro" id="IPR043502">
    <property type="entry name" value="DNA/RNA_pol_sf"/>
</dbReference>
<dbReference type="InterPro" id="IPR012337">
    <property type="entry name" value="RNaseH-like_sf"/>
</dbReference>
<keyword evidence="6" id="KW-0378">Hydrolase</keyword>
<dbReference type="GO" id="GO:0015074">
    <property type="term" value="P:DNA integration"/>
    <property type="evidence" value="ECO:0007669"/>
    <property type="project" value="InterPro"/>
</dbReference>
<dbReference type="InterPro" id="IPR041577">
    <property type="entry name" value="RT_RNaseH_2"/>
</dbReference>
<keyword evidence="13" id="KW-1185">Reference proteome</keyword>
<dbReference type="AlphaFoldDB" id="A0AAQ3MW47"/>
<organism evidence="12 13">
    <name type="scientific">Vigna mungo</name>
    <name type="common">Black gram</name>
    <name type="synonym">Phaseolus mungo</name>
    <dbReference type="NCBI Taxonomy" id="3915"/>
    <lineage>
        <taxon>Eukaryota</taxon>
        <taxon>Viridiplantae</taxon>
        <taxon>Streptophyta</taxon>
        <taxon>Embryophyta</taxon>
        <taxon>Tracheophyta</taxon>
        <taxon>Spermatophyta</taxon>
        <taxon>Magnoliopsida</taxon>
        <taxon>eudicotyledons</taxon>
        <taxon>Gunneridae</taxon>
        <taxon>Pentapetalae</taxon>
        <taxon>rosids</taxon>
        <taxon>fabids</taxon>
        <taxon>Fabales</taxon>
        <taxon>Fabaceae</taxon>
        <taxon>Papilionoideae</taxon>
        <taxon>50 kb inversion clade</taxon>
        <taxon>NPAAA clade</taxon>
        <taxon>indigoferoid/millettioid clade</taxon>
        <taxon>Phaseoleae</taxon>
        <taxon>Vigna</taxon>
    </lineage>
</organism>
<dbReference type="Gene3D" id="2.40.70.10">
    <property type="entry name" value="Acid Proteases"/>
    <property type="match status" value="1"/>
</dbReference>
<evidence type="ECO:0000256" key="8">
    <source>
        <dbReference type="ARBA" id="ARBA00023268"/>
    </source>
</evidence>
<dbReference type="EMBL" id="CP144692">
    <property type="protein sequence ID" value="WVY97999.1"/>
    <property type="molecule type" value="Genomic_DNA"/>
</dbReference>
<dbReference type="Proteomes" id="UP001374535">
    <property type="component" value="Chromosome 9"/>
</dbReference>
<reference evidence="12 13" key="1">
    <citation type="journal article" date="2023" name="Life. Sci Alliance">
        <title>Evolutionary insights into 3D genome organization and epigenetic landscape of Vigna mungo.</title>
        <authorList>
            <person name="Junaid A."/>
            <person name="Singh B."/>
            <person name="Bhatia S."/>
        </authorList>
    </citation>
    <scope>NUCLEOTIDE SEQUENCE [LARGE SCALE GENOMIC DNA]</scope>
    <source>
        <strain evidence="12">Urdbean</strain>
    </source>
</reference>
<dbReference type="InterPro" id="IPR050951">
    <property type="entry name" value="Retrovirus_Pol_polyprotein"/>
</dbReference>
<dbReference type="InterPro" id="IPR001584">
    <property type="entry name" value="Integrase_cat-core"/>
</dbReference>
<evidence type="ECO:0000259" key="10">
    <source>
        <dbReference type="PROSITE" id="PS50878"/>
    </source>
</evidence>
<dbReference type="FunFam" id="3.10.10.10:FF:000007">
    <property type="entry name" value="Retrovirus-related Pol polyprotein from transposon 17.6-like Protein"/>
    <property type="match status" value="1"/>
</dbReference>
<dbReference type="CDD" id="cd00303">
    <property type="entry name" value="retropepsin_like"/>
    <property type="match status" value="1"/>
</dbReference>
<keyword evidence="8" id="KW-0511">Multifunctional enzyme</keyword>
<dbReference type="PANTHER" id="PTHR37984:SF5">
    <property type="entry name" value="PROTEIN NYNRIN-LIKE"/>
    <property type="match status" value="1"/>
</dbReference>
<dbReference type="CDD" id="cd09274">
    <property type="entry name" value="RNase_HI_RT_Ty3"/>
    <property type="match status" value="1"/>
</dbReference>
<name>A0AAQ3MW47_VIGMU</name>
<dbReference type="Gene3D" id="3.10.10.10">
    <property type="entry name" value="HIV Type 1 Reverse Transcriptase, subunit A, domain 1"/>
    <property type="match status" value="1"/>
</dbReference>
<accession>A0AAQ3MW47</accession>
<keyword evidence="5" id="KW-0255">Endonuclease</keyword>
<proteinExistence type="predicted"/>
<evidence type="ECO:0000256" key="7">
    <source>
        <dbReference type="ARBA" id="ARBA00022918"/>
    </source>
</evidence>
<keyword evidence="7" id="KW-0695">RNA-directed DNA polymerase</keyword>
<dbReference type="InterPro" id="IPR036397">
    <property type="entry name" value="RNaseH_sf"/>
</dbReference>
<evidence type="ECO:0000313" key="12">
    <source>
        <dbReference type="EMBL" id="WVY97999.1"/>
    </source>
</evidence>
<evidence type="ECO:0000256" key="4">
    <source>
        <dbReference type="ARBA" id="ARBA00022722"/>
    </source>
</evidence>
<dbReference type="InterPro" id="IPR056924">
    <property type="entry name" value="SH3_Tf2-1"/>
</dbReference>